<reference evidence="2" key="1">
    <citation type="submission" date="2023-07" db="EMBL/GenBank/DDBJ databases">
        <title>30 novel species of actinomycetes from the DSMZ collection.</title>
        <authorList>
            <person name="Nouioui I."/>
        </authorList>
    </citation>
    <scope>NUCLEOTIDE SEQUENCE [LARGE SCALE GENOMIC DNA]</scope>
    <source>
        <strain evidence="2">DSM 45834</strain>
    </source>
</reference>
<dbReference type="RefSeq" id="WP_311560450.1">
    <property type="nucleotide sequence ID" value="NZ_JAVREJ010000054.1"/>
</dbReference>
<protein>
    <recommendedName>
        <fullName evidence="3">DUF892 family protein</fullName>
    </recommendedName>
</protein>
<keyword evidence="2" id="KW-1185">Reference proteome</keyword>
<evidence type="ECO:0008006" key="3">
    <source>
        <dbReference type="Google" id="ProtNLM"/>
    </source>
</evidence>
<accession>A0ABU2NJL9</accession>
<evidence type="ECO:0000313" key="1">
    <source>
        <dbReference type="EMBL" id="MDT0353941.1"/>
    </source>
</evidence>
<dbReference type="Proteomes" id="UP001183202">
    <property type="component" value="Unassembled WGS sequence"/>
</dbReference>
<gene>
    <name evidence="1" type="ORF">RM445_31115</name>
</gene>
<name>A0ABU2NJL9_9PSEU</name>
<comment type="caution">
    <text evidence="1">The sequence shown here is derived from an EMBL/GenBank/DDBJ whole genome shotgun (WGS) entry which is preliminary data.</text>
</comment>
<organism evidence="1 2">
    <name type="scientific">Pseudonocardia charpentierae</name>
    <dbReference type="NCBI Taxonomy" id="3075545"/>
    <lineage>
        <taxon>Bacteria</taxon>
        <taxon>Bacillati</taxon>
        <taxon>Actinomycetota</taxon>
        <taxon>Actinomycetes</taxon>
        <taxon>Pseudonocardiales</taxon>
        <taxon>Pseudonocardiaceae</taxon>
        <taxon>Pseudonocardia</taxon>
    </lineage>
</organism>
<evidence type="ECO:0000313" key="2">
    <source>
        <dbReference type="Proteomes" id="UP001183202"/>
    </source>
</evidence>
<proteinExistence type="predicted"/>
<dbReference type="EMBL" id="JAVREJ010000054">
    <property type="protein sequence ID" value="MDT0353941.1"/>
    <property type="molecule type" value="Genomic_DNA"/>
</dbReference>
<sequence>MASTEVLGTYLNDHLAGANAGVEMARRLHQRAAGGPDAAALGRLAEEIDQDRNELRGLIERLGEAGHPVKKAAGWFVGKAHRLAVTKLLTRDKDLSMLLETEALALGITGKLALWQALLAVAPVYPQLVEADLVRLATRAREQHSQIETIRIAAACRSFTPPP</sequence>